<evidence type="ECO:0000313" key="2">
    <source>
        <dbReference type="Proteomes" id="UP000366945"/>
    </source>
</evidence>
<accession>A0A5E4S4S4</accession>
<protein>
    <recommendedName>
        <fullName evidence="3">T6SS immunity protein Tdi1 C-terminal domain-containing protein</fullName>
    </recommendedName>
</protein>
<evidence type="ECO:0008006" key="3">
    <source>
        <dbReference type="Google" id="ProtNLM"/>
    </source>
</evidence>
<dbReference type="GeneID" id="300402632"/>
<gene>
    <name evidence="1" type="ORF">PPN31114_00568</name>
</gene>
<organism evidence="1 2">
    <name type="scientific">Pandoraea pneumonica</name>
    <dbReference type="NCBI Taxonomy" id="2508299"/>
    <lineage>
        <taxon>Bacteria</taxon>
        <taxon>Pseudomonadati</taxon>
        <taxon>Pseudomonadota</taxon>
        <taxon>Betaproteobacteria</taxon>
        <taxon>Burkholderiales</taxon>
        <taxon>Burkholderiaceae</taxon>
        <taxon>Pandoraea</taxon>
    </lineage>
</organism>
<name>A0A5E4S4S4_9BURK</name>
<dbReference type="EMBL" id="CABPSK010000001">
    <property type="protein sequence ID" value="VVD70203.1"/>
    <property type="molecule type" value="Genomic_DNA"/>
</dbReference>
<dbReference type="AlphaFoldDB" id="A0A5E4S4S4"/>
<reference evidence="1 2" key="1">
    <citation type="submission" date="2019-08" db="EMBL/GenBank/DDBJ databases">
        <authorList>
            <person name="Peeters C."/>
        </authorList>
    </citation>
    <scope>NUCLEOTIDE SEQUENCE [LARGE SCALE GENOMIC DNA]</scope>
    <source>
        <strain evidence="1 2">LMG 31114</strain>
    </source>
</reference>
<evidence type="ECO:0000313" key="1">
    <source>
        <dbReference type="EMBL" id="VVD70203.1"/>
    </source>
</evidence>
<dbReference type="OrthoDB" id="8781371at2"/>
<keyword evidence="2" id="KW-1185">Reference proteome</keyword>
<dbReference type="RefSeq" id="WP_150677965.1">
    <property type="nucleotide sequence ID" value="NZ_CABPSK010000001.1"/>
</dbReference>
<sequence>MNSLTWADIFIDAALLDFATLLEQWPGLVTGQVRPIGASVFGNLFLERRSGEVEKIDVLEGGLHRVANSFSEFAGLMNSQQWQEQNLLTVGIALLKEKGVTRGVGQFYGFAPHPALVGSIEWSTVMPLDAVVWNSICAQVLSAPNAIKD</sequence>
<proteinExistence type="predicted"/>
<dbReference type="Proteomes" id="UP000366945">
    <property type="component" value="Unassembled WGS sequence"/>
</dbReference>